<dbReference type="EMBL" id="JAQRFO010000040">
    <property type="protein sequence ID" value="MDC9623069.1"/>
    <property type="molecule type" value="Genomic_DNA"/>
</dbReference>
<evidence type="ECO:0000259" key="1">
    <source>
        <dbReference type="Pfam" id="PF08906"/>
    </source>
</evidence>
<proteinExistence type="predicted"/>
<protein>
    <submittedName>
        <fullName evidence="2">DUF1851 domain-containing protein</fullName>
    </submittedName>
</protein>
<reference evidence="2 3" key="1">
    <citation type="submission" date="2023-02" db="EMBL/GenBank/DDBJ databases">
        <title>Entomopathogenic bacteria.</title>
        <authorList>
            <person name="Machado R.A."/>
        </authorList>
    </citation>
    <scope>NUCLEOTIDE SEQUENCE [LARGE SCALE GENOMIC DNA]</scope>
    <source>
        <strain evidence="2 3">XENO-7</strain>
    </source>
</reference>
<name>A0ABT5M5W3_9GAMM</name>
<dbReference type="Pfam" id="PF08906">
    <property type="entry name" value="T6SS_Tdi1_C"/>
    <property type="match status" value="1"/>
</dbReference>
<sequence>MKSIDDVDLKGNTKTGIFAKAVEKYGSLGEHEIFGFEPTIILGGEIKLENVIKLDMHIHLDILRKFVDPDIQDI</sequence>
<feature type="domain" description="T6SS immunity protein Tdi1 C-terminal" evidence="1">
    <location>
        <begin position="8"/>
        <end position="65"/>
    </location>
</feature>
<evidence type="ECO:0000313" key="2">
    <source>
        <dbReference type="EMBL" id="MDC9623069.1"/>
    </source>
</evidence>
<dbReference type="RefSeq" id="WP_273580589.1">
    <property type="nucleotide sequence ID" value="NZ_JAQRFO010000040.1"/>
</dbReference>
<comment type="caution">
    <text evidence="2">The sequence shown here is derived from an EMBL/GenBank/DDBJ whole genome shotgun (WGS) entry which is preliminary data.</text>
</comment>
<accession>A0ABT5M5W3</accession>
<keyword evidence="3" id="KW-1185">Reference proteome</keyword>
<dbReference type="InterPro" id="IPR015002">
    <property type="entry name" value="T6SS_Tdi1_C"/>
</dbReference>
<dbReference type="Proteomes" id="UP001214757">
    <property type="component" value="Unassembled WGS sequence"/>
</dbReference>
<evidence type="ECO:0000313" key="3">
    <source>
        <dbReference type="Proteomes" id="UP001214757"/>
    </source>
</evidence>
<gene>
    <name evidence="2" type="ORF">PSI22_15850</name>
</gene>
<organism evidence="2 3">
    <name type="scientific">Xenorhabdus aichiensis</name>
    <dbReference type="NCBI Taxonomy" id="3025874"/>
    <lineage>
        <taxon>Bacteria</taxon>
        <taxon>Pseudomonadati</taxon>
        <taxon>Pseudomonadota</taxon>
        <taxon>Gammaproteobacteria</taxon>
        <taxon>Enterobacterales</taxon>
        <taxon>Morganellaceae</taxon>
        <taxon>Xenorhabdus</taxon>
    </lineage>
</organism>